<gene>
    <name evidence="1" type="ORF">EJQ19_23630</name>
</gene>
<dbReference type="Proteomes" id="UP000276128">
    <property type="component" value="Unassembled WGS sequence"/>
</dbReference>
<dbReference type="PANTHER" id="PTHR12631:SF10">
    <property type="entry name" value="BETA-XYLOSIDASE-LIKE PROTEIN-RELATED"/>
    <property type="match status" value="1"/>
</dbReference>
<evidence type="ECO:0000313" key="1">
    <source>
        <dbReference type="EMBL" id="RTE06203.1"/>
    </source>
</evidence>
<dbReference type="GO" id="GO:0004553">
    <property type="term" value="F:hydrolase activity, hydrolyzing O-glycosyl compounds"/>
    <property type="evidence" value="ECO:0007669"/>
    <property type="project" value="TreeGrafter"/>
</dbReference>
<dbReference type="Gene3D" id="3.20.20.80">
    <property type="entry name" value="Glycosidases"/>
    <property type="match status" value="1"/>
</dbReference>
<dbReference type="InterPro" id="IPR017853">
    <property type="entry name" value="GH"/>
</dbReference>
<dbReference type="AlphaFoldDB" id="A0A3S0BID5"/>
<dbReference type="RefSeq" id="WP_126143710.1">
    <property type="nucleotide sequence ID" value="NZ_RXHU01000077.1"/>
</dbReference>
<dbReference type="EMBL" id="RXHU01000077">
    <property type="protein sequence ID" value="RTE06203.1"/>
    <property type="molecule type" value="Genomic_DNA"/>
</dbReference>
<dbReference type="SUPFAM" id="SSF51445">
    <property type="entry name" value="(Trans)glycosidases"/>
    <property type="match status" value="1"/>
</dbReference>
<proteinExistence type="predicted"/>
<reference evidence="1 2" key="1">
    <citation type="submission" date="2018-12" db="EMBL/GenBank/DDBJ databases">
        <title>Bacillus ochoae sp. nov., Paenibacillus whitsoniae sp. nov., Paenibacillus spiritus sp. nov. Isolated from the Mars Exploration Rover during spacecraft assembly.</title>
        <authorList>
            <person name="Seuylemezian A."/>
            <person name="Vaishampayan P."/>
        </authorList>
    </citation>
    <scope>NUCLEOTIDE SEQUENCE [LARGE SCALE GENOMIC DNA]</scope>
    <source>
        <strain evidence="1 2">MER 54</strain>
    </source>
</reference>
<sequence>MITKINGSAVLRGRQRVLRTIHLMLVLLLFISILGWGVPQASAAQPQADVILSSPPVYSGVTKAWPGDADKDPAHAARIINGTAGWTSSQNPLNPYIYVDVASAAKPAGATYAIVAVDYFDAAATTMAIEYDGQSNAFQATPWMPMSGSQTWKTQLFELSDIKFANRTNGADFRLRVHSLGGSIPEICFSRIRVTFATTPTLTLMNPSLLFTTDSASLDFGTVGDAVSYAISDHQGVSLRSGSIPVGANGHGTLSVEDLGPGFYNLTFSSMIDDQLVTRTTTFGIVTPTPAGALSPDSFFGIDTHFNHYKGYEDGLMNALATIGYGHVRSDINWSLIEKQPGVYDWAEYGFEAKSQQALALGMTPQGVLAYNNANYDNGKTPSSPAGLAAFGQFGKAAAEHYKGKVSDFNIYNEFNGTGFNNGACGITAACYVQLLQAMYGPIHEGNPDANVMGPIATTFDENWYSAFFAAGGMNYIDTFATNVYGYALEGANTPPEHTLLVSKLPALVQQVKQAAGNRHIPFWITENGWPTYAAASTEPQQADNLVRAQVLAMAGGVDVFSWYSAMDDGTDPTNREHHFGLFKPPVTGVAGVIPKPGAVTNAVLIRAVTGKNLGTREDLGSATAYSYPYTGGGVTTRVMWSTGSETVALHTSQPLTITNEYGAEQTINPTDDTVILTLNQSPIYVTGNVDSLGVTPSAVTLKVADQSIKGDTIPVTVTADRSNHKVYLPNELTIVADGALPVTLRTSPGKVTSTTINVPATTLLGPRTVAVDVTKVKPGNEGNGRRKPSLVAGLKATTTVVKPFEISVQPTITSDATSRSYFLDITLKNNRTSAFAPTMVTYQVGPASGTVTDTVYSVPGNGTTMMRVPLSNIPLFDALNYSVSVAGASSSDAVSGSISYAPIEPANHQTLPAIDMVTQGTWVSLLGTRSNNSDLSGQLQMNYTSDALILDAVITDDKHFGARTPNTMWQTDSIQFSTYNRIPGQSGGQRVEFGAALLDSGPAVYTFAAPAGQQAGPTQGAQAQITRNGTTTHYVISVPWTSLGFSEPPTGTIGMSFLVNDDDRGSTGDSRDGFLQWGSGVGTTPKDPSLFRDAQLVL</sequence>
<evidence type="ECO:0008006" key="3">
    <source>
        <dbReference type="Google" id="ProtNLM"/>
    </source>
</evidence>
<dbReference type="InterPro" id="IPR051923">
    <property type="entry name" value="Glycosyl_Hydrolase_39"/>
</dbReference>
<accession>A0A3S0BID5</accession>
<keyword evidence="2" id="KW-1185">Reference proteome</keyword>
<dbReference type="PANTHER" id="PTHR12631">
    <property type="entry name" value="ALPHA-L-IDURONIDASE"/>
    <property type="match status" value="1"/>
</dbReference>
<organism evidence="1 2">
    <name type="scientific">Paenibacillus whitsoniae</name>
    <dbReference type="NCBI Taxonomy" id="2496558"/>
    <lineage>
        <taxon>Bacteria</taxon>
        <taxon>Bacillati</taxon>
        <taxon>Bacillota</taxon>
        <taxon>Bacilli</taxon>
        <taxon>Bacillales</taxon>
        <taxon>Paenibacillaceae</taxon>
        <taxon>Paenibacillus</taxon>
    </lineage>
</organism>
<evidence type="ECO:0000313" key="2">
    <source>
        <dbReference type="Proteomes" id="UP000276128"/>
    </source>
</evidence>
<dbReference type="Gene3D" id="2.60.40.1190">
    <property type="match status" value="1"/>
</dbReference>
<name>A0A3S0BID5_9BACL</name>
<dbReference type="OrthoDB" id="9795222at2"/>
<comment type="caution">
    <text evidence="1">The sequence shown here is derived from an EMBL/GenBank/DDBJ whole genome shotgun (WGS) entry which is preliminary data.</text>
</comment>
<protein>
    <recommendedName>
        <fullName evidence="3">Carbohydrate-binding domain-containing protein</fullName>
    </recommendedName>
</protein>
<dbReference type="SUPFAM" id="SSF49344">
    <property type="entry name" value="CBD9-like"/>
    <property type="match status" value="1"/>
</dbReference>